<dbReference type="OrthoDB" id="9780095at2"/>
<keyword evidence="3" id="KW-1185">Reference proteome</keyword>
<evidence type="ECO:0000313" key="2">
    <source>
        <dbReference type="EMBL" id="PLS05622.1"/>
    </source>
</evidence>
<dbReference type="SUPFAM" id="SSF53335">
    <property type="entry name" value="S-adenosyl-L-methionine-dependent methyltransferases"/>
    <property type="match status" value="1"/>
</dbReference>
<feature type="domain" description="Methyltransferase" evidence="1">
    <location>
        <begin position="43"/>
        <end position="94"/>
    </location>
</feature>
<dbReference type="InterPro" id="IPR029063">
    <property type="entry name" value="SAM-dependent_MTases_sf"/>
</dbReference>
<dbReference type="EMBL" id="PGVE01000040">
    <property type="protein sequence ID" value="PLS05622.1"/>
    <property type="molecule type" value="Genomic_DNA"/>
</dbReference>
<protein>
    <submittedName>
        <fullName evidence="2">SAM-dependent methyltransferase</fullName>
    </submittedName>
</protein>
<proteinExistence type="predicted"/>
<dbReference type="Pfam" id="PF13679">
    <property type="entry name" value="Methyltransf_32"/>
    <property type="match status" value="1"/>
</dbReference>
<dbReference type="Proteomes" id="UP000234950">
    <property type="component" value="Unassembled WGS sequence"/>
</dbReference>
<name>A0A2N5HJC2_9BACI</name>
<dbReference type="CDD" id="cd02440">
    <property type="entry name" value="AdoMet_MTases"/>
    <property type="match status" value="1"/>
</dbReference>
<organism evidence="2 3">
    <name type="scientific">Neobacillus cucumis</name>
    <dbReference type="NCBI Taxonomy" id="1740721"/>
    <lineage>
        <taxon>Bacteria</taxon>
        <taxon>Bacillati</taxon>
        <taxon>Bacillota</taxon>
        <taxon>Bacilli</taxon>
        <taxon>Bacillales</taxon>
        <taxon>Bacillaceae</taxon>
        <taxon>Neobacillus</taxon>
    </lineage>
</organism>
<keyword evidence="2" id="KW-0808">Transferase</keyword>
<dbReference type="AlphaFoldDB" id="A0A2N5HJC2"/>
<comment type="caution">
    <text evidence="2">The sequence shown here is derived from an EMBL/GenBank/DDBJ whole genome shotgun (WGS) entry which is preliminary data.</text>
</comment>
<dbReference type="Gene3D" id="3.40.50.150">
    <property type="entry name" value="Vaccinia Virus protein VP39"/>
    <property type="match status" value="1"/>
</dbReference>
<evidence type="ECO:0000313" key="3">
    <source>
        <dbReference type="Proteomes" id="UP000234950"/>
    </source>
</evidence>
<gene>
    <name evidence="2" type="ORF">CVD27_09675</name>
</gene>
<keyword evidence="2" id="KW-0489">Methyltransferase</keyword>
<dbReference type="GO" id="GO:0008168">
    <property type="term" value="F:methyltransferase activity"/>
    <property type="evidence" value="ECO:0007669"/>
    <property type="project" value="UniProtKB-KW"/>
</dbReference>
<dbReference type="InterPro" id="IPR025714">
    <property type="entry name" value="Methyltranfer_dom"/>
</dbReference>
<dbReference type="RefSeq" id="WP_101647690.1">
    <property type="nucleotide sequence ID" value="NZ_PGVE01000040.1"/>
</dbReference>
<accession>A0A2N5HJC2</accession>
<reference evidence="2 3" key="1">
    <citation type="submission" date="2017-11" db="EMBL/GenBank/DDBJ databases">
        <title>Comparitive Functional Genomics of Dry Heat Resistant strains isolated from the Viking Spacecraft.</title>
        <authorList>
            <person name="Seuylemezian A."/>
            <person name="Cooper K."/>
            <person name="Vaishampayan P."/>
        </authorList>
    </citation>
    <scope>NUCLEOTIDE SEQUENCE [LARGE SCALE GENOMIC DNA]</scope>
    <source>
        <strain evidence="2 3">V32-6</strain>
    </source>
</reference>
<evidence type="ECO:0000259" key="1">
    <source>
        <dbReference type="Pfam" id="PF13679"/>
    </source>
</evidence>
<dbReference type="GO" id="GO:0032259">
    <property type="term" value="P:methylation"/>
    <property type="evidence" value="ECO:0007669"/>
    <property type="project" value="UniProtKB-KW"/>
</dbReference>
<sequence length="203" mass="24675">MKEYYFDKLFNIKTRGEQQGFNKSLHYHRYEPTPYSALQELFRHYQIHNDDFIVDFGSGKGRLNFYLHYFYDVAVVGVEMNEDLYHEALLNQKRYVKKNGKGKIQFLCCLAEEYGINSYDNRFYFFNPFSIQVFRRVVNNIQRSLEETPREVELVLYYPSEDYIYFLEQDTAFELKMEVVVPYVYEHNPNERFLIYRLTVPNK</sequence>